<reference evidence="2 3" key="3">
    <citation type="journal article" date="2013" name="Rice">
        <title>Improvement of the Oryza sativa Nipponbare reference genome using next generation sequence and optical map data.</title>
        <authorList>
            <person name="Kawahara Y."/>
            <person name="de la Bastide M."/>
            <person name="Hamilton J.P."/>
            <person name="Kanamori H."/>
            <person name="McCombie W.R."/>
            <person name="Ouyang S."/>
            <person name="Schwartz D.C."/>
            <person name="Tanaka T."/>
            <person name="Wu J."/>
            <person name="Zhou S."/>
            <person name="Childs K.L."/>
            <person name="Davidson R.M."/>
            <person name="Lin H."/>
            <person name="Quesada-Ocampo L."/>
            <person name="Vaillancourt B."/>
            <person name="Sakai H."/>
            <person name="Lee S.S."/>
            <person name="Kim J."/>
            <person name="Numa H."/>
            <person name="Itoh T."/>
            <person name="Buell C.R."/>
            <person name="Matsumoto T."/>
        </authorList>
    </citation>
    <scope>NUCLEOTIDE SEQUENCE [LARGE SCALE GENOMIC DNA]</scope>
    <source>
        <strain evidence="3">cv. Nipponbare</strain>
    </source>
</reference>
<dbReference type="AlphaFoldDB" id="A0A0P0WSU9"/>
<evidence type="ECO:0000256" key="1">
    <source>
        <dbReference type="SAM" id="MobiDB-lite"/>
    </source>
</evidence>
<feature type="region of interest" description="Disordered" evidence="1">
    <location>
        <begin position="114"/>
        <end position="149"/>
    </location>
</feature>
<feature type="compositionally biased region" description="Low complexity" evidence="1">
    <location>
        <begin position="115"/>
        <end position="149"/>
    </location>
</feature>
<name>A0A0P0WSU9_ORYSJ</name>
<reference evidence="3" key="1">
    <citation type="journal article" date="2005" name="Nature">
        <title>The map-based sequence of the rice genome.</title>
        <authorList>
            <consortium name="International rice genome sequencing project (IRGSP)"/>
            <person name="Matsumoto T."/>
            <person name="Wu J."/>
            <person name="Kanamori H."/>
            <person name="Katayose Y."/>
            <person name="Fujisawa M."/>
            <person name="Namiki N."/>
            <person name="Mizuno H."/>
            <person name="Yamamoto K."/>
            <person name="Antonio B.A."/>
            <person name="Baba T."/>
            <person name="Sakata K."/>
            <person name="Nagamura Y."/>
            <person name="Aoki H."/>
            <person name="Arikawa K."/>
            <person name="Arita K."/>
            <person name="Bito T."/>
            <person name="Chiden Y."/>
            <person name="Fujitsuka N."/>
            <person name="Fukunaka R."/>
            <person name="Hamada M."/>
            <person name="Harada C."/>
            <person name="Hayashi A."/>
            <person name="Hijishita S."/>
            <person name="Honda M."/>
            <person name="Hosokawa S."/>
            <person name="Ichikawa Y."/>
            <person name="Idonuma A."/>
            <person name="Iijima M."/>
            <person name="Ikeda M."/>
            <person name="Ikeno M."/>
            <person name="Ito K."/>
            <person name="Ito S."/>
            <person name="Ito T."/>
            <person name="Ito Y."/>
            <person name="Ito Y."/>
            <person name="Iwabuchi A."/>
            <person name="Kamiya K."/>
            <person name="Karasawa W."/>
            <person name="Kurita K."/>
            <person name="Katagiri S."/>
            <person name="Kikuta A."/>
            <person name="Kobayashi H."/>
            <person name="Kobayashi N."/>
            <person name="Machita K."/>
            <person name="Maehara T."/>
            <person name="Masukawa M."/>
            <person name="Mizubayashi T."/>
            <person name="Mukai Y."/>
            <person name="Nagasaki H."/>
            <person name="Nagata Y."/>
            <person name="Naito S."/>
            <person name="Nakashima M."/>
            <person name="Nakama Y."/>
            <person name="Nakamichi Y."/>
            <person name="Nakamura M."/>
            <person name="Meguro A."/>
            <person name="Negishi M."/>
            <person name="Ohta I."/>
            <person name="Ohta T."/>
            <person name="Okamoto M."/>
            <person name="Ono N."/>
            <person name="Saji S."/>
            <person name="Sakaguchi M."/>
            <person name="Sakai K."/>
            <person name="Shibata M."/>
            <person name="Shimokawa T."/>
            <person name="Song J."/>
            <person name="Takazaki Y."/>
            <person name="Terasawa K."/>
            <person name="Tsugane M."/>
            <person name="Tsuji K."/>
            <person name="Ueda S."/>
            <person name="Waki K."/>
            <person name="Yamagata H."/>
            <person name="Yamamoto M."/>
            <person name="Yamamoto S."/>
            <person name="Yamane H."/>
            <person name="Yoshiki S."/>
            <person name="Yoshihara R."/>
            <person name="Yukawa K."/>
            <person name="Zhong H."/>
            <person name="Yano M."/>
            <person name="Yuan Q."/>
            <person name="Ouyang S."/>
            <person name="Liu J."/>
            <person name="Jones K.M."/>
            <person name="Gansberger K."/>
            <person name="Moffat K."/>
            <person name="Hill J."/>
            <person name="Bera J."/>
            <person name="Fadrosh D."/>
            <person name="Jin S."/>
            <person name="Johri S."/>
            <person name="Kim M."/>
            <person name="Overton L."/>
            <person name="Reardon M."/>
            <person name="Tsitrin T."/>
            <person name="Vuong H."/>
            <person name="Weaver B."/>
            <person name="Ciecko A."/>
            <person name="Tallon L."/>
            <person name="Jackson J."/>
            <person name="Pai G."/>
            <person name="Aken S.V."/>
            <person name="Utterback T."/>
            <person name="Reidmuller S."/>
            <person name="Feldblyum T."/>
            <person name="Hsiao J."/>
            <person name="Zismann V."/>
            <person name="Iobst S."/>
            <person name="de Vazeille A.R."/>
            <person name="Buell C.R."/>
            <person name="Ying K."/>
            <person name="Li Y."/>
            <person name="Lu T."/>
            <person name="Huang Y."/>
            <person name="Zhao Q."/>
            <person name="Feng Q."/>
            <person name="Zhang L."/>
            <person name="Zhu J."/>
            <person name="Weng Q."/>
            <person name="Mu J."/>
            <person name="Lu Y."/>
            <person name="Fan D."/>
            <person name="Liu Y."/>
            <person name="Guan J."/>
            <person name="Zhang Y."/>
            <person name="Yu S."/>
            <person name="Liu X."/>
            <person name="Zhang Y."/>
            <person name="Hong G."/>
            <person name="Han B."/>
            <person name="Choisne N."/>
            <person name="Demange N."/>
            <person name="Orjeda G."/>
            <person name="Samain S."/>
            <person name="Cattolico L."/>
            <person name="Pelletier E."/>
            <person name="Couloux A."/>
            <person name="Segurens B."/>
            <person name="Wincker P."/>
            <person name="D'Hont A."/>
            <person name="Scarpelli C."/>
            <person name="Weissenbach J."/>
            <person name="Salanoubat M."/>
            <person name="Quetier F."/>
            <person name="Yu Y."/>
            <person name="Kim H.R."/>
            <person name="Rambo T."/>
            <person name="Currie J."/>
            <person name="Collura K."/>
            <person name="Luo M."/>
            <person name="Yang T."/>
            <person name="Ammiraju J.S.S."/>
            <person name="Engler F."/>
            <person name="Soderlund C."/>
            <person name="Wing R.A."/>
            <person name="Palmer L.E."/>
            <person name="de la Bastide M."/>
            <person name="Spiegel L."/>
            <person name="Nascimento L."/>
            <person name="Zutavern T."/>
            <person name="O'Shaughnessy A."/>
            <person name="Dike S."/>
            <person name="Dedhia N."/>
            <person name="Preston R."/>
            <person name="Balija V."/>
            <person name="McCombie W.R."/>
            <person name="Chow T."/>
            <person name="Chen H."/>
            <person name="Chung M."/>
            <person name="Chen C."/>
            <person name="Shaw J."/>
            <person name="Wu H."/>
            <person name="Hsiao K."/>
            <person name="Chao Y."/>
            <person name="Chu M."/>
            <person name="Cheng C."/>
            <person name="Hour A."/>
            <person name="Lee P."/>
            <person name="Lin S."/>
            <person name="Lin Y."/>
            <person name="Liou J."/>
            <person name="Liu S."/>
            <person name="Hsing Y."/>
            <person name="Raghuvanshi S."/>
            <person name="Mohanty A."/>
            <person name="Bharti A.K."/>
            <person name="Gaur A."/>
            <person name="Gupta V."/>
            <person name="Kumar D."/>
            <person name="Ravi V."/>
            <person name="Vij S."/>
            <person name="Kapur A."/>
            <person name="Khurana P."/>
            <person name="Khurana P."/>
            <person name="Khurana J.P."/>
            <person name="Tyagi A.K."/>
            <person name="Gaikwad K."/>
            <person name="Singh A."/>
            <person name="Dalal V."/>
            <person name="Srivastava S."/>
            <person name="Dixit A."/>
            <person name="Pal A.K."/>
            <person name="Ghazi I.A."/>
            <person name="Yadav M."/>
            <person name="Pandit A."/>
            <person name="Bhargava A."/>
            <person name="Sureshbabu K."/>
            <person name="Batra K."/>
            <person name="Sharma T.R."/>
            <person name="Mohapatra T."/>
            <person name="Singh N.K."/>
            <person name="Messing J."/>
            <person name="Nelson A.B."/>
            <person name="Fuks G."/>
            <person name="Kavchok S."/>
            <person name="Keizer G."/>
            <person name="Linton E."/>
            <person name="Llaca V."/>
            <person name="Song R."/>
            <person name="Tanyolac B."/>
            <person name="Young S."/>
            <person name="Ho-Il K."/>
            <person name="Hahn J.H."/>
            <person name="Sangsakoo G."/>
            <person name="Vanavichit A."/>
            <person name="de Mattos Luiz.A.T."/>
            <person name="Zimmer P.D."/>
            <person name="Malone G."/>
            <person name="Dellagostin O."/>
            <person name="de Oliveira A.C."/>
            <person name="Bevan M."/>
            <person name="Bancroft I."/>
            <person name="Minx P."/>
            <person name="Cordum H."/>
            <person name="Wilson R."/>
            <person name="Cheng Z."/>
            <person name="Jin W."/>
            <person name="Jiang J."/>
            <person name="Leong S.A."/>
            <person name="Iwama H."/>
            <person name="Gojobori T."/>
            <person name="Itoh T."/>
            <person name="Niimura Y."/>
            <person name="Fujii Y."/>
            <person name="Habara T."/>
            <person name="Sakai H."/>
            <person name="Sato Y."/>
            <person name="Wilson G."/>
            <person name="Kumar K."/>
            <person name="McCouch S."/>
            <person name="Juretic N."/>
            <person name="Hoen D."/>
            <person name="Wright S."/>
            <person name="Bruskiewich R."/>
            <person name="Bureau T."/>
            <person name="Miyao A."/>
            <person name="Hirochika H."/>
            <person name="Nishikawa T."/>
            <person name="Kadowaki K."/>
            <person name="Sugiura M."/>
            <person name="Burr B."/>
            <person name="Sasaki T."/>
        </authorList>
    </citation>
    <scope>NUCLEOTIDE SEQUENCE [LARGE SCALE GENOMIC DNA]</scope>
    <source>
        <strain evidence="3">cv. Nipponbare</strain>
    </source>
</reference>
<dbReference type="Proteomes" id="UP000059680">
    <property type="component" value="Chromosome 6"/>
</dbReference>
<keyword evidence="3" id="KW-1185">Reference proteome</keyword>
<dbReference type="InParanoid" id="A0A0P0WSU9"/>
<dbReference type="PaxDb" id="39947-A0A0P0WSU9"/>
<dbReference type="EMBL" id="AP014962">
    <property type="protein sequence ID" value="BAS96279.1"/>
    <property type="molecule type" value="Genomic_DNA"/>
</dbReference>
<accession>A0A0P0WSU9</accession>
<protein>
    <submittedName>
        <fullName evidence="2">Os06g0160450 protein</fullName>
    </submittedName>
</protein>
<evidence type="ECO:0000313" key="2">
    <source>
        <dbReference type="EMBL" id="BAS96279.1"/>
    </source>
</evidence>
<gene>
    <name evidence="2" type="ordered locus">Os06g0160450</name>
    <name evidence="2" type="ORF">OSNPB_060160450</name>
</gene>
<dbReference type="Gramene" id="Os06t0160450-00">
    <property type="protein sequence ID" value="Os06t0160450-00"/>
    <property type="gene ID" value="Os06g0160450"/>
</dbReference>
<organism evidence="2 3">
    <name type="scientific">Oryza sativa subsp. japonica</name>
    <name type="common">Rice</name>
    <dbReference type="NCBI Taxonomy" id="39947"/>
    <lineage>
        <taxon>Eukaryota</taxon>
        <taxon>Viridiplantae</taxon>
        <taxon>Streptophyta</taxon>
        <taxon>Embryophyta</taxon>
        <taxon>Tracheophyta</taxon>
        <taxon>Spermatophyta</taxon>
        <taxon>Magnoliopsida</taxon>
        <taxon>Liliopsida</taxon>
        <taxon>Poales</taxon>
        <taxon>Poaceae</taxon>
        <taxon>BOP clade</taxon>
        <taxon>Oryzoideae</taxon>
        <taxon>Oryzeae</taxon>
        <taxon>Oryzinae</taxon>
        <taxon>Oryza</taxon>
        <taxon>Oryza sativa</taxon>
    </lineage>
</organism>
<feature type="non-terminal residue" evidence="2">
    <location>
        <position position="149"/>
    </location>
</feature>
<evidence type="ECO:0000313" key="3">
    <source>
        <dbReference type="Proteomes" id="UP000059680"/>
    </source>
</evidence>
<dbReference type="FunCoup" id="A0A0P0WSU9">
    <property type="interactions" value="1"/>
</dbReference>
<sequence>MGKLVVADGPRRRRAAWSYTRAASSAVSNVPSHTRALCCDTRISAPYFPHGRFLTPRNFLSGAAAVASIVASTADSVLFIGPTRRLWLELAAAGDMATGCRATWISCTRRRARRGASSSPSSSPEESVASWSLQRTRTTLGAGAATAGA</sequence>
<reference evidence="2 3" key="2">
    <citation type="journal article" date="2013" name="Plant Cell Physiol.">
        <title>Rice Annotation Project Database (RAP-DB): an integrative and interactive database for rice genomics.</title>
        <authorList>
            <person name="Sakai H."/>
            <person name="Lee S.S."/>
            <person name="Tanaka T."/>
            <person name="Numa H."/>
            <person name="Kim J."/>
            <person name="Kawahara Y."/>
            <person name="Wakimoto H."/>
            <person name="Yang C.C."/>
            <person name="Iwamoto M."/>
            <person name="Abe T."/>
            <person name="Yamada Y."/>
            <person name="Muto A."/>
            <person name="Inokuchi H."/>
            <person name="Ikemura T."/>
            <person name="Matsumoto T."/>
            <person name="Sasaki T."/>
            <person name="Itoh T."/>
        </authorList>
    </citation>
    <scope>NUCLEOTIDE SEQUENCE [LARGE SCALE GENOMIC DNA]</scope>
    <source>
        <strain evidence="3">cv. Nipponbare</strain>
    </source>
</reference>
<proteinExistence type="predicted"/>